<evidence type="ECO:0000256" key="7">
    <source>
        <dbReference type="SAM" id="MobiDB-lite"/>
    </source>
</evidence>
<comment type="pathway">
    <text evidence="2">Pyrimidine metabolism; UMP biosynthesis via de novo pathway.</text>
</comment>
<feature type="compositionally biased region" description="Polar residues" evidence="7">
    <location>
        <begin position="116"/>
        <end position="131"/>
    </location>
</feature>
<reference evidence="9 10" key="1">
    <citation type="journal article" date="2016" name="Nat. Commun.">
        <title>Thousands of microbial genomes shed light on interconnected biogeochemical processes in an aquifer system.</title>
        <authorList>
            <person name="Anantharaman K."/>
            <person name="Brown C.T."/>
            <person name="Hug L.A."/>
            <person name="Sharon I."/>
            <person name="Castelle C.J."/>
            <person name="Probst A.J."/>
            <person name="Thomas B.C."/>
            <person name="Singh A."/>
            <person name="Wilkins M.J."/>
            <person name="Karaoz U."/>
            <person name="Brodie E.L."/>
            <person name="Williams K.H."/>
            <person name="Hubbard S.S."/>
            <person name="Banfield J.F."/>
        </authorList>
    </citation>
    <scope>NUCLEOTIDE SEQUENCE [LARGE SCALE GENOMIC DNA]</scope>
</reference>
<comment type="caution">
    <text evidence="9">The sequence shown here is derived from an EMBL/GenBank/DDBJ whole genome shotgun (WGS) entry which is preliminary data.</text>
</comment>
<dbReference type="STRING" id="1797768.A3C59_01825"/>
<evidence type="ECO:0000256" key="2">
    <source>
        <dbReference type="ARBA" id="ARBA00004725"/>
    </source>
</evidence>
<gene>
    <name evidence="9" type="ORF">A3C59_01825</name>
</gene>
<name>A0A1F5JWA1_9BACT</name>
<sequence>MLKTPFYDPNLSYEDNYDEGPFGSFADGKDLRKNQEPTYDFLGFKINTPFGIPAGPLLNSKFCKGAFEKGFDVIHYKTRRTADFPCNPFPNVLFVKTDGDLTLEKSKNPLKGSLNAPENSSEVSITNSFGNPSPDASVWQEDMKKALEAEGKGQILVGSIVGTIKEGFSPEDYYDDFALGAKLIKESGVKVIELNLSCPNVASEGVLCYSPDAVESICKKARVAVGPKAKLLIKLGYFSKDQQNLLENIVERVDPFVDGISVINTIPAPVVDEKGHQALPGEGRLKAGICGASIKWAGLDMVKRLNEIRKKGGYDFVIVGVGGVMTPDDYLEYREAGADLVQSATGAMWNPELAQDVKALGK</sequence>
<keyword evidence="5" id="KW-0665">Pyrimidine biosynthesis</keyword>
<keyword evidence="4" id="KW-0288">FMN</keyword>
<evidence type="ECO:0000259" key="8">
    <source>
        <dbReference type="Pfam" id="PF01180"/>
    </source>
</evidence>
<dbReference type="GO" id="GO:0006221">
    <property type="term" value="P:pyrimidine nucleotide biosynthetic process"/>
    <property type="evidence" value="ECO:0007669"/>
    <property type="project" value="UniProtKB-KW"/>
</dbReference>
<dbReference type="Gene3D" id="3.20.20.70">
    <property type="entry name" value="Aldolase class I"/>
    <property type="match status" value="1"/>
</dbReference>
<dbReference type="Proteomes" id="UP000176902">
    <property type="component" value="Unassembled WGS sequence"/>
</dbReference>
<feature type="domain" description="Dihydroorotate dehydrogenase catalytic" evidence="8">
    <location>
        <begin position="124"/>
        <end position="355"/>
    </location>
</feature>
<dbReference type="InterPro" id="IPR050074">
    <property type="entry name" value="DHO_dehydrogenase"/>
</dbReference>
<proteinExistence type="predicted"/>
<evidence type="ECO:0000313" key="9">
    <source>
        <dbReference type="EMBL" id="OGE32923.1"/>
    </source>
</evidence>
<dbReference type="EMBL" id="MFCV01000019">
    <property type="protein sequence ID" value="OGE32923.1"/>
    <property type="molecule type" value="Genomic_DNA"/>
</dbReference>
<keyword evidence="3" id="KW-0285">Flavoprotein</keyword>
<evidence type="ECO:0000256" key="6">
    <source>
        <dbReference type="ARBA" id="ARBA00023002"/>
    </source>
</evidence>
<dbReference type="SUPFAM" id="SSF51395">
    <property type="entry name" value="FMN-linked oxidoreductases"/>
    <property type="match status" value="1"/>
</dbReference>
<accession>A0A1F5JWA1</accession>
<evidence type="ECO:0000313" key="10">
    <source>
        <dbReference type="Proteomes" id="UP000176902"/>
    </source>
</evidence>
<dbReference type="InterPro" id="IPR005720">
    <property type="entry name" value="Dihydroorotate_DH_cat"/>
</dbReference>
<dbReference type="PANTHER" id="PTHR48109">
    <property type="entry name" value="DIHYDROOROTATE DEHYDROGENASE (QUINONE), MITOCHONDRIAL-RELATED"/>
    <property type="match status" value="1"/>
</dbReference>
<dbReference type="InterPro" id="IPR013785">
    <property type="entry name" value="Aldolase_TIM"/>
</dbReference>
<dbReference type="GO" id="GO:0006207">
    <property type="term" value="P:'de novo' pyrimidine nucleobase biosynthetic process"/>
    <property type="evidence" value="ECO:0007669"/>
    <property type="project" value="TreeGrafter"/>
</dbReference>
<protein>
    <recommendedName>
        <fullName evidence="8">Dihydroorotate dehydrogenase catalytic domain-containing protein</fullName>
    </recommendedName>
</protein>
<dbReference type="Pfam" id="PF01180">
    <property type="entry name" value="DHO_dh"/>
    <property type="match status" value="1"/>
</dbReference>
<dbReference type="AlphaFoldDB" id="A0A1F5JWA1"/>
<evidence type="ECO:0000256" key="1">
    <source>
        <dbReference type="ARBA" id="ARBA00001917"/>
    </source>
</evidence>
<dbReference type="GO" id="GO:0005737">
    <property type="term" value="C:cytoplasm"/>
    <property type="evidence" value="ECO:0007669"/>
    <property type="project" value="InterPro"/>
</dbReference>
<evidence type="ECO:0000256" key="4">
    <source>
        <dbReference type="ARBA" id="ARBA00022643"/>
    </source>
</evidence>
<evidence type="ECO:0000256" key="5">
    <source>
        <dbReference type="ARBA" id="ARBA00022975"/>
    </source>
</evidence>
<comment type="cofactor">
    <cofactor evidence="1">
        <name>FMN</name>
        <dbReference type="ChEBI" id="CHEBI:58210"/>
    </cofactor>
</comment>
<organism evidence="9 10">
    <name type="scientific">Candidatus Daviesbacteria bacterium RIFCSPHIGHO2_02_FULL_36_13</name>
    <dbReference type="NCBI Taxonomy" id="1797768"/>
    <lineage>
        <taxon>Bacteria</taxon>
        <taxon>Candidatus Daviesiibacteriota</taxon>
    </lineage>
</organism>
<evidence type="ECO:0000256" key="3">
    <source>
        <dbReference type="ARBA" id="ARBA00022630"/>
    </source>
</evidence>
<dbReference type="GO" id="GO:0004152">
    <property type="term" value="F:dihydroorotate dehydrogenase activity"/>
    <property type="evidence" value="ECO:0007669"/>
    <property type="project" value="TreeGrafter"/>
</dbReference>
<dbReference type="PANTHER" id="PTHR48109:SF1">
    <property type="entry name" value="DIHYDROOROTATE DEHYDROGENASE (FUMARATE)"/>
    <property type="match status" value="1"/>
</dbReference>
<feature type="region of interest" description="Disordered" evidence="7">
    <location>
        <begin position="108"/>
        <end position="133"/>
    </location>
</feature>
<keyword evidence="6" id="KW-0560">Oxidoreductase</keyword>